<comment type="caution">
    <text evidence="3">The sequence shown here is derived from an EMBL/GenBank/DDBJ whole genome shotgun (WGS) entry which is preliminary data.</text>
</comment>
<feature type="chain" id="PRO_5047520221" evidence="2">
    <location>
        <begin position="19"/>
        <end position="264"/>
    </location>
</feature>
<reference evidence="3 4" key="1">
    <citation type="submission" date="2021-02" db="EMBL/GenBank/DDBJ databases">
        <title>Variation within the Batrachochytrium salamandrivorans European outbreak.</title>
        <authorList>
            <person name="Kelly M."/>
            <person name="Pasmans F."/>
            <person name="Shea T.P."/>
            <person name="Munoz J.F."/>
            <person name="Carranza S."/>
            <person name="Cuomo C.A."/>
            <person name="Martel A."/>
        </authorList>
    </citation>
    <scope>NUCLEOTIDE SEQUENCE [LARGE SCALE GENOMIC DNA]</scope>
    <source>
        <strain evidence="3 4">AMFP18/2</strain>
    </source>
</reference>
<dbReference type="EMBL" id="JAFCIX010000410">
    <property type="protein sequence ID" value="KAH6591376.1"/>
    <property type="molecule type" value="Genomic_DNA"/>
</dbReference>
<evidence type="ECO:0000313" key="3">
    <source>
        <dbReference type="EMBL" id="KAH6591376.1"/>
    </source>
</evidence>
<accession>A0ABQ8F3D7</accession>
<feature type="region of interest" description="Disordered" evidence="1">
    <location>
        <begin position="20"/>
        <end position="43"/>
    </location>
</feature>
<protein>
    <submittedName>
        <fullName evidence="3">Uncharacterized protein</fullName>
    </submittedName>
</protein>
<evidence type="ECO:0000313" key="4">
    <source>
        <dbReference type="Proteomes" id="UP001648503"/>
    </source>
</evidence>
<feature type="compositionally biased region" description="Polar residues" evidence="1">
    <location>
        <begin position="20"/>
        <end position="33"/>
    </location>
</feature>
<keyword evidence="4" id="KW-1185">Reference proteome</keyword>
<dbReference type="Proteomes" id="UP001648503">
    <property type="component" value="Unassembled WGS sequence"/>
</dbReference>
<sequence>MKLISLAALSLLAITVSAQPPQGATSQDSQSHQGAAAQDLPPSCQDPVQEKLKDLEADYQAKQALVLEIRDFSTEIQEEADSKLEVVEMKEKMKRKDTKQSERLVLQEQFDAAAARLKGAYDAIIVKKRQLKKAMEECDTAGIKLITLKEHNRKITEHNANNQDQIVLVPGFYNKQILVEQFEEVCQYSKDLLLGNNYIENGIYEVDMAINSLKISEGDDLEKISIALSSYHKILWKRTKYTKKHCNYLKKLRKNPSWQAGGIC</sequence>
<proteinExistence type="predicted"/>
<name>A0ABQ8F3D7_9FUNG</name>
<organism evidence="3 4">
    <name type="scientific">Batrachochytrium salamandrivorans</name>
    <dbReference type="NCBI Taxonomy" id="1357716"/>
    <lineage>
        <taxon>Eukaryota</taxon>
        <taxon>Fungi</taxon>
        <taxon>Fungi incertae sedis</taxon>
        <taxon>Chytridiomycota</taxon>
        <taxon>Chytridiomycota incertae sedis</taxon>
        <taxon>Chytridiomycetes</taxon>
        <taxon>Rhizophydiales</taxon>
        <taxon>Rhizophydiales incertae sedis</taxon>
        <taxon>Batrachochytrium</taxon>
    </lineage>
</organism>
<feature type="signal peptide" evidence="2">
    <location>
        <begin position="1"/>
        <end position="18"/>
    </location>
</feature>
<gene>
    <name evidence="3" type="ORF">BASA50_008730</name>
</gene>
<evidence type="ECO:0000256" key="2">
    <source>
        <dbReference type="SAM" id="SignalP"/>
    </source>
</evidence>
<keyword evidence="2" id="KW-0732">Signal</keyword>
<evidence type="ECO:0000256" key="1">
    <source>
        <dbReference type="SAM" id="MobiDB-lite"/>
    </source>
</evidence>